<dbReference type="Pfam" id="PF02861">
    <property type="entry name" value="Clp_N"/>
    <property type="match status" value="1"/>
</dbReference>
<dbReference type="Gene3D" id="1.10.1780.10">
    <property type="entry name" value="Clp, N-terminal domain"/>
    <property type="match status" value="1"/>
</dbReference>
<evidence type="ECO:0000259" key="2">
    <source>
        <dbReference type="PROSITE" id="PS51903"/>
    </source>
</evidence>
<dbReference type="PROSITE" id="PS51903">
    <property type="entry name" value="CLP_R"/>
    <property type="match status" value="1"/>
</dbReference>
<keyword evidence="4" id="KW-1185">Reference proteome</keyword>
<reference evidence="4" key="1">
    <citation type="journal article" date="2019" name="Int. J. Syst. Evol. Microbiol.">
        <title>The Global Catalogue of Microorganisms (GCM) 10K type strain sequencing project: providing services to taxonomists for standard genome sequencing and annotation.</title>
        <authorList>
            <consortium name="The Broad Institute Genomics Platform"/>
            <consortium name="The Broad Institute Genome Sequencing Center for Infectious Disease"/>
            <person name="Wu L."/>
            <person name="Ma J."/>
        </authorList>
    </citation>
    <scope>NUCLEOTIDE SEQUENCE [LARGE SCALE GENOMIC DNA]</scope>
    <source>
        <strain evidence="4">JCM 3115</strain>
    </source>
</reference>
<dbReference type="InterPro" id="IPR004176">
    <property type="entry name" value="Clp_R_N"/>
</dbReference>
<dbReference type="Proteomes" id="UP000611554">
    <property type="component" value="Unassembled WGS sequence"/>
</dbReference>
<feature type="domain" description="Clp R" evidence="2">
    <location>
        <begin position="25"/>
        <end position="104"/>
    </location>
</feature>
<comment type="caution">
    <text evidence="3">The sequence shown here is derived from an EMBL/GenBank/DDBJ whole genome shotgun (WGS) entry which is preliminary data.</text>
</comment>
<gene>
    <name evidence="3" type="ORF">GCM10010140_10070</name>
</gene>
<protein>
    <recommendedName>
        <fullName evidence="2">Clp R domain-containing protein</fullName>
    </recommendedName>
</protein>
<evidence type="ECO:0000313" key="4">
    <source>
        <dbReference type="Proteomes" id="UP000611554"/>
    </source>
</evidence>
<dbReference type="SUPFAM" id="SSF81923">
    <property type="entry name" value="Double Clp-N motif"/>
    <property type="match status" value="1"/>
</dbReference>
<proteinExistence type="predicted"/>
<accession>A0ABQ2QK96</accession>
<evidence type="ECO:0000256" key="1">
    <source>
        <dbReference type="PROSITE-ProRule" id="PRU01251"/>
    </source>
</evidence>
<organism evidence="3 4">
    <name type="scientific">Streptosporangium pseudovulgare</name>
    <dbReference type="NCBI Taxonomy" id="35765"/>
    <lineage>
        <taxon>Bacteria</taxon>
        <taxon>Bacillati</taxon>
        <taxon>Actinomycetota</taxon>
        <taxon>Actinomycetes</taxon>
        <taxon>Streptosporangiales</taxon>
        <taxon>Streptosporangiaceae</taxon>
        <taxon>Streptosporangium</taxon>
    </lineage>
</organism>
<keyword evidence="1" id="KW-0677">Repeat</keyword>
<name>A0ABQ2QK96_9ACTN</name>
<sequence length="104" mass="11534">MELGIDLDALGSELADVRHVDRPAMNARPAFDDRTEAVLQQARLQAHALRHRYIGTEHLMLGLVEGDQGRASDVLTRLGVTYSSLRDQVVNTLRNPPPPGWARP</sequence>
<dbReference type="InterPro" id="IPR036628">
    <property type="entry name" value="Clp_N_dom_sf"/>
</dbReference>
<dbReference type="EMBL" id="BMQJ01000002">
    <property type="protein sequence ID" value="GGP83189.1"/>
    <property type="molecule type" value="Genomic_DNA"/>
</dbReference>
<evidence type="ECO:0000313" key="3">
    <source>
        <dbReference type="EMBL" id="GGP83189.1"/>
    </source>
</evidence>